<keyword evidence="7" id="KW-0460">Magnesium</keyword>
<dbReference type="NCBIfam" id="TIGR01490">
    <property type="entry name" value="HAD-SF-IB-hyp1"/>
    <property type="match status" value="1"/>
</dbReference>
<evidence type="ECO:0000256" key="5">
    <source>
        <dbReference type="ARBA" id="ARBA00022723"/>
    </source>
</evidence>
<dbReference type="EMBL" id="MCRI01000001">
    <property type="protein sequence ID" value="ODN68066.1"/>
    <property type="molecule type" value="Genomic_DNA"/>
</dbReference>
<keyword evidence="6 11" id="KW-0378">Hydrolase</keyword>
<dbReference type="Gene3D" id="3.40.50.1000">
    <property type="entry name" value="HAD superfamily/HAD-like"/>
    <property type="match status" value="1"/>
</dbReference>
<keyword evidence="5" id="KW-0479">Metal-binding</keyword>
<comment type="pathway">
    <text evidence="1">Amino-acid biosynthesis; L-histidine biosynthesis; L-histidine from 5-phospho-alpha-D-ribose 1-diphosphate: step 8/9.</text>
</comment>
<dbReference type="PANTHER" id="PTHR43344:SF13">
    <property type="entry name" value="PHOSPHATASE RV3661-RELATED"/>
    <property type="match status" value="1"/>
</dbReference>
<name>A0A1E3GWX3_9GAMM</name>
<dbReference type="CDD" id="cd02612">
    <property type="entry name" value="HAD_PGPPase"/>
    <property type="match status" value="1"/>
</dbReference>
<dbReference type="InterPro" id="IPR036412">
    <property type="entry name" value="HAD-like_sf"/>
</dbReference>
<dbReference type="PATRIC" id="fig|291169.3.peg.37"/>
<dbReference type="RefSeq" id="WP_069294663.1">
    <property type="nucleotide sequence ID" value="NZ_MCRI01000001.1"/>
</dbReference>
<accession>A0A1E3GWX3</accession>
<organism evidence="11 12">
    <name type="scientific">Methylophaga muralis</name>
    <dbReference type="NCBI Taxonomy" id="291169"/>
    <lineage>
        <taxon>Bacteria</taxon>
        <taxon>Pseudomonadati</taxon>
        <taxon>Pseudomonadota</taxon>
        <taxon>Gammaproteobacteria</taxon>
        <taxon>Thiotrichales</taxon>
        <taxon>Piscirickettsiaceae</taxon>
        <taxon>Methylophaga</taxon>
    </lineage>
</organism>
<dbReference type="SUPFAM" id="SSF56784">
    <property type="entry name" value="HAD-like"/>
    <property type="match status" value="1"/>
</dbReference>
<evidence type="ECO:0000256" key="3">
    <source>
        <dbReference type="ARBA" id="ARBA00013085"/>
    </source>
</evidence>
<evidence type="ECO:0000313" key="11">
    <source>
        <dbReference type="EMBL" id="ODN68066.1"/>
    </source>
</evidence>
<keyword evidence="12" id="KW-1185">Reference proteome</keyword>
<gene>
    <name evidence="11" type="ORF">A9E74_00038</name>
</gene>
<reference evidence="11 12" key="1">
    <citation type="submission" date="2016-07" db="EMBL/GenBank/DDBJ databases">
        <title>Draft Genome Sequence of Methylophaga muralis Bur 1.</title>
        <authorList>
            <person name="Vasilenko O.V."/>
            <person name="Doronina N.V."/>
            <person name="Shmareva M.N."/>
            <person name="Tarlachkov S.V."/>
            <person name="Mustakhimov I."/>
            <person name="Trotsenko Y.A."/>
        </authorList>
    </citation>
    <scope>NUCLEOTIDE SEQUENCE [LARGE SCALE GENOMIC DNA]</scope>
    <source>
        <strain evidence="11 12">Bur 1</strain>
    </source>
</reference>
<dbReference type="InterPro" id="IPR050582">
    <property type="entry name" value="HAD-like_SerB"/>
</dbReference>
<evidence type="ECO:0000256" key="8">
    <source>
        <dbReference type="ARBA" id="ARBA00033209"/>
    </source>
</evidence>
<evidence type="ECO:0000313" key="12">
    <source>
        <dbReference type="Proteomes" id="UP000094379"/>
    </source>
</evidence>
<comment type="caution">
    <text evidence="11">The sequence shown here is derived from an EMBL/GenBank/DDBJ whole genome shotgun (WGS) entry which is preliminary data.</text>
</comment>
<evidence type="ECO:0000256" key="6">
    <source>
        <dbReference type="ARBA" id="ARBA00022801"/>
    </source>
</evidence>
<protein>
    <recommendedName>
        <fullName evidence="4">Histidinol-phosphatase</fullName>
        <ecNumber evidence="3">3.1.3.15</ecNumber>
    </recommendedName>
    <alternativeName>
        <fullName evidence="8">Histidinol-phosphate phosphatase</fullName>
    </alternativeName>
</protein>
<comment type="catalytic activity">
    <reaction evidence="9">
        <text>L-histidinol phosphate + H2O = L-histidinol + phosphate</text>
        <dbReference type="Rhea" id="RHEA:14465"/>
        <dbReference type="ChEBI" id="CHEBI:15377"/>
        <dbReference type="ChEBI" id="CHEBI:43474"/>
        <dbReference type="ChEBI" id="CHEBI:57699"/>
        <dbReference type="ChEBI" id="CHEBI:57980"/>
        <dbReference type="EC" id="3.1.3.15"/>
    </reaction>
    <physiologicalReaction direction="left-to-right" evidence="9">
        <dbReference type="Rhea" id="RHEA:14466"/>
    </physiologicalReaction>
</comment>
<dbReference type="Gene3D" id="1.20.1440.100">
    <property type="entry name" value="SG protein - dephosphorylation function"/>
    <property type="match status" value="1"/>
</dbReference>
<dbReference type="InterPro" id="IPR006385">
    <property type="entry name" value="HAD_hydro_SerB1"/>
</dbReference>
<dbReference type="GO" id="GO:0004401">
    <property type="term" value="F:histidinol-phosphatase activity"/>
    <property type="evidence" value="ECO:0007669"/>
    <property type="project" value="UniProtKB-EC"/>
</dbReference>
<dbReference type="Pfam" id="PF12710">
    <property type="entry name" value="HAD"/>
    <property type="match status" value="1"/>
</dbReference>
<dbReference type="GO" id="GO:0046872">
    <property type="term" value="F:metal ion binding"/>
    <property type="evidence" value="ECO:0007669"/>
    <property type="project" value="UniProtKB-KW"/>
</dbReference>
<dbReference type="PANTHER" id="PTHR43344">
    <property type="entry name" value="PHOSPHOSERINE PHOSPHATASE"/>
    <property type="match status" value="1"/>
</dbReference>
<evidence type="ECO:0000256" key="9">
    <source>
        <dbReference type="ARBA" id="ARBA00052092"/>
    </source>
</evidence>
<dbReference type="STRING" id="291169.A9E74_00038"/>
<comment type="function">
    <text evidence="10">Catalyzes the dephosphorylation of histidinol-phosphate to histidinol, the direct precursor of histidine.</text>
</comment>
<evidence type="ECO:0000256" key="1">
    <source>
        <dbReference type="ARBA" id="ARBA00004970"/>
    </source>
</evidence>
<evidence type="ECO:0000256" key="10">
    <source>
        <dbReference type="ARBA" id="ARBA00053547"/>
    </source>
</evidence>
<dbReference type="EC" id="3.1.3.15" evidence="3"/>
<comment type="similarity">
    <text evidence="2">Belongs to the HAD-like hydrolase superfamily. SerB family.</text>
</comment>
<dbReference type="FunFam" id="3.40.50.1000:FF:000025">
    <property type="entry name" value="HAD hydrolase, family IB"/>
    <property type="match status" value="1"/>
</dbReference>
<evidence type="ECO:0000256" key="2">
    <source>
        <dbReference type="ARBA" id="ARBA00009184"/>
    </source>
</evidence>
<dbReference type="Proteomes" id="UP000094379">
    <property type="component" value="Unassembled WGS sequence"/>
</dbReference>
<dbReference type="AlphaFoldDB" id="A0A1E3GWX3"/>
<dbReference type="NCBIfam" id="TIGR01488">
    <property type="entry name" value="HAD-SF-IB"/>
    <property type="match status" value="1"/>
</dbReference>
<proteinExistence type="inferred from homology"/>
<dbReference type="InterPro" id="IPR023214">
    <property type="entry name" value="HAD_sf"/>
</dbReference>
<evidence type="ECO:0000256" key="4">
    <source>
        <dbReference type="ARBA" id="ARBA00021697"/>
    </source>
</evidence>
<evidence type="ECO:0000256" key="7">
    <source>
        <dbReference type="ARBA" id="ARBA00022842"/>
    </source>
</evidence>
<sequence length="218" mass="25056">MALAIFDLDNTLLGGDSDYLWGRYLAENSIVDPQSYHDTNLAFYHDYQSGQLDINAFLQFVFEPLANNSMQDLLNWRADYLQQKILPIILPKGRELIEHHRQQDDILLIITATNSFLTTPIAELLGIDNLIATDPEMIDGRYTGQVRGVPSFQHGKVTRLQHWLAEHEYNLDGSYFYSDSHNDLPLLEQVDTPIAVDPDDKLAEVARQRDWKILSLRE</sequence>